<dbReference type="InterPro" id="IPR001478">
    <property type="entry name" value="PDZ"/>
</dbReference>
<name>A0A6S7K1H6_PARCT</name>
<dbReference type="PANTHER" id="PTHR46360:SF1">
    <property type="entry name" value="DISKS LARGE HOMOLOG 5"/>
    <property type="match status" value="1"/>
</dbReference>
<dbReference type="EMBL" id="CACRXK020022877">
    <property type="protein sequence ID" value="CAB4037241.1"/>
    <property type="molecule type" value="Genomic_DNA"/>
</dbReference>
<dbReference type="InterPro" id="IPR053004">
    <property type="entry name" value="MAGUK_Signaling_Regulators"/>
</dbReference>
<feature type="compositionally biased region" description="Low complexity" evidence="2">
    <location>
        <begin position="921"/>
        <end position="932"/>
    </location>
</feature>
<feature type="non-terminal residue" evidence="3">
    <location>
        <position position="962"/>
    </location>
</feature>
<evidence type="ECO:0000313" key="3">
    <source>
        <dbReference type="EMBL" id="CAB4037241.1"/>
    </source>
</evidence>
<dbReference type="SUPFAM" id="SSF50156">
    <property type="entry name" value="PDZ domain-like"/>
    <property type="match status" value="2"/>
</dbReference>
<organism evidence="3 4">
    <name type="scientific">Paramuricea clavata</name>
    <name type="common">Red gorgonian</name>
    <name type="synonym">Violescent sea-whip</name>
    <dbReference type="NCBI Taxonomy" id="317549"/>
    <lineage>
        <taxon>Eukaryota</taxon>
        <taxon>Metazoa</taxon>
        <taxon>Cnidaria</taxon>
        <taxon>Anthozoa</taxon>
        <taxon>Octocorallia</taxon>
        <taxon>Malacalcyonacea</taxon>
        <taxon>Plexauridae</taxon>
        <taxon>Paramuricea</taxon>
    </lineage>
</organism>
<dbReference type="OrthoDB" id="10067129at2759"/>
<keyword evidence="1" id="KW-0175">Coiled coil</keyword>
<sequence>NDIYRQQTDELVAKFSNQLRESEHFRNLHLVGLNKCDKLVQEGQMLNQKLNASEKEREKLKQDYEEIILLREQEKNEMNELRSKRSMLWNSELGDDNVENLKAMNEKLALELQMNVEKNHGLEEMFTELRKQYSEVDKALESSENEKAYLRQQCAVTKRSLDKCIHENEVVLGRVHQAEQHRDAAVKETDQALALQLKATRELVKLKEERNSALSEYKLVMSERDTVHKEMDKLQEDLNKAQEDAGKFKEEAERLGQENEIANHDLSIVRSERDKAMKELYLVKQRMKQLSTDMDEVTRDREKAREDADMFREERDAARRERHEAIIHRDKILRECFEAKQRNDTFKGDSKESETLRKQFDALSKELANALSEAEVSKKRRDWSFSERDKMVKERDSAKAGCDVLRRERDRAVSDLAALLRDTDQIRREQSKSMEELKTLRERIKLRLDTDDRAGVVNSMDSAIDTDSCTDWETEMVALEKRSAKEKLGFDVAASKSSIIVTNVVKDSLAYGKLRVNDCLLRVNNVDVSTMKYEKAIEAINEGDSLNITVRRRKPLNENKRYSSPIHLTVPYGKELGILIDNNKTVSWIKPGSVADLEERLTVGDKIVTVNGTAVTTLSQAETEDLLSSNILILEVQKSIASSRASPLESLLVEVDDKIKKDSNIRRKAEFKEAMLADSLSALQGSEKVETSDLSSALQSELDDIASLNDNSSIFVPNTPLNTSPSLTPLYEDKERTTGTQTGTGAPELVTRRCMSVSQKSDIMPNAAITAQNRTMSVGVSSTYARRRITSGVFSSTLESNTDDQITSLDLGVRFPATKKKATRPKSAPVVRPDTLEMIMDSNRVIHSGDSTLPRRTLVHPPISPSDPLSLSSRANHLSGRPQANSPPAFSSLYKARNVSHFTHSRTTQSFPAVSDFGVPTTSTTSNVSHTSLPEEADTEKSVSDIRSRTWTEPPKNLRSQE</sequence>
<protein>
    <submittedName>
        <fullName evidence="3">Disks large homolog 5-like</fullName>
    </submittedName>
</protein>
<feature type="coiled-coil region" evidence="1">
    <location>
        <begin position="36"/>
        <end position="84"/>
    </location>
</feature>
<feature type="compositionally biased region" description="Basic and acidic residues" evidence="2">
    <location>
        <begin position="296"/>
        <end position="312"/>
    </location>
</feature>
<dbReference type="AlphaFoldDB" id="A0A6S7K1H6"/>
<dbReference type="PANTHER" id="PTHR46360">
    <property type="entry name" value="DISKS LARGE HOMOLOG 5"/>
    <property type="match status" value="1"/>
</dbReference>
<reference evidence="3" key="1">
    <citation type="submission" date="2020-04" db="EMBL/GenBank/DDBJ databases">
        <authorList>
            <person name="Alioto T."/>
            <person name="Alioto T."/>
            <person name="Gomez Garrido J."/>
        </authorList>
    </citation>
    <scope>NUCLEOTIDE SEQUENCE</scope>
    <source>
        <strain evidence="3">A484AB</strain>
    </source>
</reference>
<dbReference type="GO" id="GO:0005886">
    <property type="term" value="C:plasma membrane"/>
    <property type="evidence" value="ECO:0007669"/>
    <property type="project" value="TreeGrafter"/>
</dbReference>
<proteinExistence type="predicted"/>
<feature type="region of interest" description="Disordered" evidence="2">
    <location>
        <begin position="911"/>
        <end position="962"/>
    </location>
</feature>
<evidence type="ECO:0000256" key="2">
    <source>
        <dbReference type="SAM" id="MobiDB-lite"/>
    </source>
</evidence>
<feature type="non-terminal residue" evidence="3">
    <location>
        <position position="1"/>
    </location>
</feature>
<feature type="coiled-coil region" evidence="1">
    <location>
        <begin position="196"/>
        <end position="258"/>
    </location>
</feature>
<dbReference type="Pfam" id="PF00595">
    <property type="entry name" value="PDZ"/>
    <property type="match status" value="1"/>
</dbReference>
<dbReference type="SMART" id="SM00228">
    <property type="entry name" value="PDZ"/>
    <property type="match status" value="2"/>
</dbReference>
<dbReference type="GO" id="GO:0035331">
    <property type="term" value="P:negative regulation of hippo signaling"/>
    <property type="evidence" value="ECO:0007669"/>
    <property type="project" value="TreeGrafter"/>
</dbReference>
<keyword evidence="4" id="KW-1185">Reference proteome</keyword>
<dbReference type="Gene3D" id="2.30.42.10">
    <property type="match status" value="2"/>
</dbReference>
<accession>A0A6S7K1H6</accession>
<evidence type="ECO:0000256" key="1">
    <source>
        <dbReference type="SAM" id="Coils"/>
    </source>
</evidence>
<dbReference type="InterPro" id="IPR036034">
    <property type="entry name" value="PDZ_sf"/>
</dbReference>
<feature type="region of interest" description="Disordered" evidence="2">
    <location>
        <begin position="847"/>
        <end position="890"/>
    </location>
</feature>
<feature type="region of interest" description="Disordered" evidence="2">
    <location>
        <begin position="293"/>
        <end position="312"/>
    </location>
</feature>
<gene>
    <name evidence="3" type="ORF">PACLA_8A089807</name>
</gene>
<feature type="compositionally biased region" description="Basic and acidic residues" evidence="2">
    <location>
        <begin position="939"/>
        <end position="950"/>
    </location>
</feature>
<comment type="caution">
    <text evidence="3">The sequence shown here is derived from an EMBL/GenBank/DDBJ whole genome shotgun (WGS) entry which is preliminary data.</text>
</comment>
<evidence type="ECO:0000313" key="4">
    <source>
        <dbReference type="Proteomes" id="UP001152795"/>
    </source>
</evidence>
<dbReference type="PROSITE" id="PS50106">
    <property type="entry name" value="PDZ"/>
    <property type="match status" value="2"/>
</dbReference>
<dbReference type="Proteomes" id="UP001152795">
    <property type="component" value="Unassembled WGS sequence"/>
</dbReference>